<proteinExistence type="predicted"/>
<feature type="compositionally biased region" description="Polar residues" evidence="1">
    <location>
        <begin position="28"/>
        <end position="44"/>
    </location>
</feature>
<protein>
    <recommendedName>
        <fullName evidence="2">Fungal lipase-type domain-containing protein</fullName>
    </recommendedName>
</protein>
<accession>A0A9P8L5Z8</accession>
<dbReference type="OrthoDB" id="426718at2759"/>
<feature type="region of interest" description="Disordered" evidence="1">
    <location>
        <begin position="22"/>
        <end position="44"/>
    </location>
</feature>
<keyword evidence="4" id="KW-1185">Reference proteome</keyword>
<dbReference type="InterPro" id="IPR002921">
    <property type="entry name" value="Fungal_lipase-type"/>
</dbReference>
<evidence type="ECO:0000259" key="2">
    <source>
        <dbReference type="Pfam" id="PF01764"/>
    </source>
</evidence>
<dbReference type="Pfam" id="PF01764">
    <property type="entry name" value="Lipase_3"/>
    <property type="match status" value="1"/>
</dbReference>
<gene>
    <name evidence="3" type="ORF">FGG08_000446</name>
</gene>
<dbReference type="EMBL" id="JAGHQL010000005">
    <property type="protein sequence ID" value="KAH0545445.1"/>
    <property type="molecule type" value="Genomic_DNA"/>
</dbReference>
<feature type="compositionally biased region" description="Low complexity" evidence="1">
    <location>
        <begin position="375"/>
        <end position="385"/>
    </location>
</feature>
<evidence type="ECO:0000256" key="1">
    <source>
        <dbReference type="SAM" id="MobiDB-lite"/>
    </source>
</evidence>
<name>A0A9P8L5Z8_9PEZI</name>
<evidence type="ECO:0000313" key="3">
    <source>
        <dbReference type="EMBL" id="KAH0545445.1"/>
    </source>
</evidence>
<feature type="region of interest" description="Disordered" evidence="1">
    <location>
        <begin position="370"/>
        <end position="393"/>
    </location>
</feature>
<evidence type="ECO:0000313" key="4">
    <source>
        <dbReference type="Proteomes" id="UP000698800"/>
    </source>
</evidence>
<feature type="domain" description="Fungal lipase-type" evidence="2">
    <location>
        <begin position="222"/>
        <end position="309"/>
    </location>
</feature>
<dbReference type="SUPFAM" id="SSF53474">
    <property type="entry name" value="alpha/beta-Hydrolases"/>
    <property type="match status" value="1"/>
</dbReference>
<dbReference type="AlphaFoldDB" id="A0A9P8L5Z8"/>
<dbReference type="GO" id="GO:0006629">
    <property type="term" value="P:lipid metabolic process"/>
    <property type="evidence" value="ECO:0007669"/>
    <property type="project" value="InterPro"/>
</dbReference>
<dbReference type="InterPro" id="IPR029058">
    <property type="entry name" value="AB_hydrolase_fold"/>
</dbReference>
<reference evidence="3" key="1">
    <citation type="submission" date="2021-03" db="EMBL/GenBank/DDBJ databases">
        <title>Comparative genomics and phylogenomic investigation of the class Geoglossomycetes provide insights into ecological specialization and systematics.</title>
        <authorList>
            <person name="Melie T."/>
            <person name="Pirro S."/>
            <person name="Miller A.N."/>
            <person name="Quandt A."/>
        </authorList>
    </citation>
    <scope>NUCLEOTIDE SEQUENCE</scope>
    <source>
        <strain evidence="3">GBOQ0MN5Z8</strain>
    </source>
</reference>
<dbReference type="Proteomes" id="UP000698800">
    <property type="component" value="Unassembled WGS sequence"/>
</dbReference>
<dbReference type="Gene3D" id="3.40.50.1820">
    <property type="entry name" value="alpha/beta hydrolase"/>
    <property type="match status" value="1"/>
</dbReference>
<comment type="caution">
    <text evidence="3">The sequence shown here is derived from an EMBL/GenBank/DDBJ whole genome shotgun (WGS) entry which is preliminary data.</text>
</comment>
<sequence>MNLRKHFHRAVPVLTHSAPVVRPFAQGPSASRPSTPSADNSFGASTTGRELLEYLGEDSEDLFEPESLSEADHERLQDLKGLGESWRNSRVDVRGGEWRWASLHSPPSVAPFIHLASHASNAIRPKPSPAPDIPPGTSSFQLIKHIDSSALGVVKATSLYRATITSTGEEVVVVVVRACGGIGDWVIDGNMGMAAVEGDIIDMSVLSPNTEGSDQPQRHPPPLEAHRGFLHTVRGSISKVASALEAAIRTAAGPQRPRVLFVGHSAGGAMAGLLFAHFVTCVRRYPFLDPPSEERGSGKISLNCVTFGALPAVSQNITPCIESCLTARSGGGSPPSIFIAIIIEGDPCIRLDMAYAIFLVQHLRSLHTSGSANAQQQQQPQTQRQNSPAPPPPLTMHALGKMAMFRNLNLYGAERDIRMYGIEENELEGVAFMDFTVHFMWRHMELVSEVIRQENS</sequence>
<organism evidence="3 4">
    <name type="scientific">Glutinoglossum americanum</name>
    <dbReference type="NCBI Taxonomy" id="1670608"/>
    <lineage>
        <taxon>Eukaryota</taxon>
        <taxon>Fungi</taxon>
        <taxon>Dikarya</taxon>
        <taxon>Ascomycota</taxon>
        <taxon>Pezizomycotina</taxon>
        <taxon>Geoglossomycetes</taxon>
        <taxon>Geoglossales</taxon>
        <taxon>Geoglossaceae</taxon>
        <taxon>Glutinoglossum</taxon>
    </lineage>
</organism>